<evidence type="ECO:0000256" key="2">
    <source>
        <dbReference type="ARBA" id="ARBA00022576"/>
    </source>
</evidence>
<dbReference type="Pfam" id="PF00202">
    <property type="entry name" value="Aminotran_3"/>
    <property type="match status" value="1"/>
</dbReference>
<dbReference type="SUPFAM" id="SSF53383">
    <property type="entry name" value="PLP-dependent transferases"/>
    <property type="match status" value="1"/>
</dbReference>
<dbReference type="InterPro" id="IPR050103">
    <property type="entry name" value="Class-III_PLP-dep_AT"/>
</dbReference>
<comment type="cofactor">
    <cofactor evidence="1">
        <name>pyridoxal 5'-phosphate</name>
        <dbReference type="ChEBI" id="CHEBI:597326"/>
    </cofactor>
</comment>
<dbReference type="GO" id="GO:0003992">
    <property type="term" value="F:N2-acetyl-L-ornithine:2-oxoglutarate 5-aminotransferase activity"/>
    <property type="evidence" value="ECO:0007669"/>
    <property type="project" value="UniProtKB-EC"/>
</dbReference>
<dbReference type="EMBL" id="NVUL01000061">
    <property type="protein sequence ID" value="PCI76179.1"/>
    <property type="molecule type" value="Genomic_DNA"/>
</dbReference>
<organism evidence="4 5">
    <name type="scientific">SAR86 cluster bacterium</name>
    <dbReference type="NCBI Taxonomy" id="2030880"/>
    <lineage>
        <taxon>Bacteria</taxon>
        <taxon>Pseudomonadati</taxon>
        <taxon>Pseudomonadota</taxon>
        <taxon>Gammaproteobacteria</taxon>
        <taxon>SAR86 cluster</taxon>
    </lineage>
</organism>
<dbReference type="GO" id="GO:0030170">
    <property type="term" value="F:pyridoxal phosphate binding"/>
    <property type="evidence" value="ECO:0007669"/>
    <property type="project" value="InterPro"/>
</dbReference>
<keyword evidence="3" id="KW-0663">Pyridoxal phosphate</keyword>
<evidence type="ECO:0000313" key="4">
    <source>
        <dbReference type="EMBL" id="PCI76179.1"/>
    </source>
</evidence>
<accession>A0A2A4X272</accession>
<dbReference type="EC" id="2.6.1.11" evidence="4"/>
<dbReference type="GO" id="GO:0042802">
    <property type="term" value="F:identical protein binding"/>
    <property type="evidence" value="ECO:0007669"/>
    <property type="project" value="TreeGrafter"/>
</dbReference>
<dbReference type="Gene3D" id="3.40.640.10">
    <property type="entry name" value="Type I PLP-dependent aspartate aminotransferase-like (Major domain)"/>
    <property type="match status" value="1"/>
</dbReference>
<dbReference type="InterPro" id="IPR015421">
    <property type="entry name" value="PyrdxlP-dep_Trfase_major"/>
</dbReference>
<evidence type="ECO:0000313" key="5">
    <source>
        <dbReference type="Proteomes" id="UP000218767"/>
    </source>
</evidence>
<dbReference type="InterPro" id="IPR005814">
    <property type="entry name" value="Aminotrans_3"/>
</dbReference>
<evidence type="ECO:0000256" key="3">
    <source>
        <dbReference type="ARBA" id="ARBA00022898"/>
    </source>
</evidence>
<proteinExistence type="predicted"/>
<dbReference type="AlphaFoldDB" id="A0A2A4X272"/>
<keyword evidence="2 4" id="KW-0032">Aminotransferase</keyword>
<comment type="caution">
    <text evidence="4">The sequence shown here is derived from an EMBL/GenBank/DDBJ whole genome shotgun (WGS) entry which is preliminary data.</text>
</comment>
<gene>
    <name evidence="4" type="ORF">COB20_11370</name>
</gene>
<dbReference type="Gene3D" id="3.90.1150.10">
    <property type="entry name" value="Aspartate Aminotransferase, domain 1"/>
    <property type="match status" value="1"/>
</dbReference>
<reference evidence="5" key="1">
    <citation type="submission" date="2017-08" db="EMBL/GenBank/DDBJ databases">
        <title>A dynamic microbial community with high functional redundancy inhabits the cold, oxic subseafloor aquifer.</title>
        <authorList>
            <person name="Tully B.J."/>
            <person name="Wheat C.G."/>
            <person name="Glazer B.T."/>
            <person name="Huber J.A."/>
        </authorList>
    </citation>
    <scope>NUCLEOTIDE SEQUENCE [LARGE SCALE GENOMIC DNA]</scope>
</reference>
<dbReference type="InterPro" id="IPR015422">
    <property type="entry name" value="PyrdxlP-dep_Trfase_small"/>
</dbReference>
<evidence type="ECO:0000256" key="1">
    <source>
        <dbReference type="ARBA" id="ARBA00001933"/>
    </source>
</evidence>
<feature type="non-terminal residue" evidence="4">
    <location>
        <position position="207"/>
    </location>
</feature>
<dbReference type="Proteomes" id="UP000218767">
    <property type="component" value="Unassembled WGS sequence"/>
</dbReference>
<dbReference type="PANTHER" id="PTHR11986:SF113">
    <property type="entry name" value="SUCCINYLORNITHINE TRANSAMINASE"/>
    <property type="match status" value="1"/>
</dbReference>
<dbReference type="InterPro" id="IPR015424">
    <property type="entry name" value="PyrdxlP-dep_Trfase"/>
</dbReference>
<protein>
    <submittedName>
        <fullName evidence="4">Acetylornithine transaminase</fullName>
        <ecNumber evidence="4">2.6.1.11</ecNumber>
    </submittedName>
</protein>
<dbReference type="PANTHER" id="PTHR11986">
    <property type="entry name" value="AMINOTRANSFERASE CLASS III"/>
    <property type="match status" value="1"/>
</dbReference>
<sequence>MSSALMQNYGSRELKFERGEGSYLFTKDGERYLDFGMGIAVNSLGHCNPKLVEALTDQANRLWHTSNLYNIEPGEQLANKLVASTFADRVFFCNSGTEAIECGFKAIRRYFHSKGQGQKNRIVSMSGAFHGRSLAAIASAANPAHCEGFLVGDPGFDQAEFGNFESLRSKINENTAGIIIEPIQGEGGINVAKSEYLKTVRELCDSH</sequence>
<name>A0A2A4X272_9GAMM</name>
<keyword evidence="4" id="KW-0808">Transferase</keyword>